<dbReference type="PANTHER" id="PTHR44085:SF2">
    <property type="entry name" value="SEPIAPTERIN REDUCTASE"/>
    <property type="match status" value="1"/>
</dbReference>
<evidence type="ECO:0000256" key="3">
    <source>
        <dbReference type="ARBA" id="ARBA00013075"/>
    </source>
</evidence>
<keyword evidence="5" id="KW-0963">Cytoplasm</keyword>
<organism evidence="8 9">
    <name type="scientific">Huso huso</name>
    <name type="common">Beluga</name>
    <name type="synonym">Acipenser huso</name>
    <dbReference type="NCBI Taxonomy" id="61971"/>
    <lineage>
        <taxon>Eukaryota</taxon>
        <taxon>Metazoa</taxon>
        <taxon>Chordata</taxon>
        <taxon>Craniata</taxon>
        <taxon>Vertebrata</taxon>
        <taxon>Euteleostomi</taxon>
        <taxon>Actinopterygii</taxon>
        <taxon>Chondrostei</taxon>
        <taxon>Acipenseriformes</taxon>
        <taxon>Acipenseridae</taxon>
        <taxon>Huso</taxon>
    </lineage>
</organism>
<evidence type="ECO:0000256" key="1">
    <source>
        <dbReference type="ARBA" id="ARBA00004496"/>
    </source>
</evidence>
<comment type="subcellular location">
    <subcellularLocation>
        <location evidence="1">Cytoplasm</location>
    </subcellularLocation>
</comment>
<dbReference type="NCBIfam" id="TIGR01500">
    <property type="entry name" value="sepiapter_red"/>
    <property type="match status" value="1"/>
</dbReference>
<evidence type="ECO:0000313" key="8">
    <source>
        <dbReference type="EMBL" id="KAK6494816.1"/>
    </source>
</evidence>
<keyword evidence="9" id="KW-1185">Reference proteome</keyword>
<keyword evidence="7" id="KW-0560">Oxidoreductase</keyword>
<protein>
    <recommendedName>
        <fullName evidence="4">Sepiapterin reductase</fullName>
        <ecNumber evidence="3">1.1.1.153</ecNumber>
    </recommendedName>
</protein>
<dbReference type="SUPFAM" id="SSF51735">
    <property type="entry name" value="NAD(P)-binding Rossmann-fold domains"/>
    <property type="match status" value="1"/>
</dbReference>
<evidence type="ECO:0000256" key="5">
    <source>
        <dbReference type="ARBA" id="ARBA00022490"/>
    </source>
</evidence>
<comment type="caution">
    <text evidence="8">The sequence shown here is derived from an EMBL/GenBank/DDBJ whole genome shotgun (WGS) entry which is preliminary data.</text>
</comment>
<reference evidence="8 9" key="1">
    <citation type="submission" date="2021-05" db="EMBL/GenBank/DDBJ databases">
        <authorList>
            <person name="Zahm M."/>
            <person name="Klopp C."/>
            <person name="Cabau C."/>
            <person name="Kuhl H."/>
            <person name="Suciu R."/>
            <person name="Ciorpac M."/>
            <person name="Holostenco D."/>
            <person name="Gessner J."/>
            <person name="Wuertz S."/>
            <person name="Hohne C."/>
            <person name="Stock M."/>
            <person name="Gislard M."/>
            <person name="Lluch J."/>
            <person name="Milhes M."/>
            <person name="Lampietro C."/>
            <person name="Lopez Roques C."/>
            <person name="Donnadieu C."/>
            <person name="Du K."/>
            <person name="Schartl M."/>
            <person name="Guiguen Y."/>
        </authorList>
    </citation>
    <scope>NUCLEOTIDE SEQUENCE [LARGE SCALE GENOMIC DNA]</scope>
    <source>
        <strain evidence="8">Hh-F2</strain>
        <tissue evidence="8">Blood</tissue>
    </source>
</reference>
<dbReference type="EC" id="1.1.1.153" evidence="3"/>
<dbReference type="PRINTS" id="PR00081">
    <property type="entry name" value="GDHRDH"/>
</dbReference>
<dbReference type="InterPro" id="IPR006393">
    <property type="entry name" value="Sepiapterin_red"/>
</dbReference>
<comment type="similarity">
    <text evidence="2">Belongs to the sepiapterin reductase family.</text>
</comment>
<proteinExistence type="inferred from homology"/>
<dbReference type="InterPro" id="IPR051721">
    <property type="entry name" value="Biopterin_syn/organic_redct"/>
</dbReference>
<dbReference type="InterPro" id="IPR036291">
    <property type="entry name" value="NAD(P)-bd_dom_sf"/>
</dbReference>
<name>A0ABR1ACL6_HUSHU</name>
<evidence type="ECO:0000256" key="4">
    <source>
        <dbReference type="ARBA" id="ARBA00019170"/>
    </source>
</evidence>
<accession>A0ABR1ACL6</accession>
<dbReference type="EMBL" id="JAHFZB010000001">
    <property type="protein sequence ID" value="KAK6494816.1"/>
    <property type="molecule type" value="Genomic_DNA"/>
</dbReference>
<dbReference type="CDD" id="cd05367">
    <property type="entry name" value="SPR-like_SDR_c"/>
    <property type="match status" value="1"/>
</dbReference>
<gene>
    <name evidence="8" type="ORF">HHUSO_G1442</name>
</gene>
<dbReference type="PANTHER" id="PTHR44085">
    <property type="entry name" value="SEPIAPTERIN REDUCTASE"/>
    <property type="match status" value="1"/>
</dbReference>
<evidence type="ECO:0000256" key="2">
    <source>
        <dbReference type="ARBA" id="ARBA00010483"/>
    </source>
</evidence>
<evidence type="ECO:0000256" key="6">
    <source>
        <dbReference type="ARBA" id="ARBA00022857"/>
    </source>
</evidence>
<keyword evidence="6" id="KW-0521">NADP</keyword>
<sequence>MVTAGKHQSEMQTNDGRTGNADLGKALCIITGASKGFGRSLAQLASPLLRPGSVMVLVARSGDKLREVQSEISGTIPAKDSLEIRCVEADLGRKEGLQEVVRVVSGIEPQAIDHVLLINNASALGDVSRFAADFTCLAEVDSYLSFNVSSMLCLTASVLKAFPRRDGLRRSMVNVSSLCALQPFKSWSLYCMGKAAREMLFRVLAEEEPDVRVLNYAPGPLDTDMQLEARSLSGDLELRQTFNSLHASGQLLSCFQSATKLMQQLLRDEFESGAHIDYYDV</sequence>
<dbReference type="Pfam" id="PF00106">
    <property type="entry name" value="adh_short"/>
    <property type="match status" value="1"/>
</dbReference>
<dbReference type="Gene3D" id="3.40.50.720">
    <property type="entry name" value="NAD(P)-binding Rossmann-like Domain"/>
    <property type="match status" value="1"/>
</dbReference>
<dbReference type="Proteomes" id="UP001369086">
    <property type="component" value="Unassembled WGS sequence"/>
</dbReference>
<evidence type="ECO:0000256" key="7">
    <source>
        <dbReference type="ARBA" id="ARBA00023002"/>
    </source>
</evidence>
<dbReference type="InterPro" id="IPR002347">
    <property type="entry name" value="SDR_fam"/>
</dbReference>
<evidence type="ECO:0000313" key="9">
    <source>
        <dbReference type="Proteomes" id="UP001369086"/>
    </source>
</evidence>